<organism evidence="1 2">
    <name type="scientific">Agrilutibacter niabensis</name>
    <dbReference type="NCBI Taxonomy" id="380628"/>
    <lineage>
        <taxon>Bacteria</taxon>
        <taxon>Pseudomonadati</taxon>
        <taxon>Pseudomonadota</taxon>
        <taxon>Gammaproteobacteria</taxon>
        <taxon>Lysobacterales</taxon>
        <taxon>Lysobacteraceae</taxon>
        <taxon>Agrilutibacter</taxon>
    </lineage>
</organism>
<evidence type="ECO:0000313" key="1">
    <source>
        <dbReference type="EMBL" id="MDR7099162.1"/>
    </source>
</evidence>
<proteinExistence type="predicted"/>
<comment type="caution">
    <text evidence="1">The sequence shown here is derived from an EMBL/GenBank/DDBJ whole genome shotgun (WGS) entry which is preliminary data.</text>
</comment>
<dbReference type="EMBL" id="JAVDVW010000001">
    <property type="protein sequence ID" value="MDR7099162.1"/>
    <property type="molecule type" value="Genomic_DNA"/>
</dbReference>
<evidence type="ECO:0000313" key="2">
    <source>
        <dbReference type="Proteomes" id="UP001267878"/>
    </source>
</evidence>
<accession>A0ABU1VNU6</accession>
<sequence>MITLNSEKGLVRIESWDDITSRPGFLPHVDPKAVKLKEIIGSYTFEALIPCGLSTCHQPHGTGFLVVTEGGNETNIGRICGKRHFSVEFMQMSRAFLHAIRAQQNREFLWEVKNRLPTISVEVSAIRGGEYGAGWINTRINQLTGKSASLPTPIVNAVRQAIRRGDGALTIERAATKAEREDRAAAADVKGLEHMRRTLTFVEDQVGQLDGFTALAPGNGLREILGAIEPFLSTLSDADIDSLPDKQLRELSKVGSELNPNLERLRTVVAAGRRLLTRQNVQQLARFATSRAETRLFEQFLRELP</sequence>
<keyword evidence="2" id="KW-1185">Reference proteome</keyword>
<reference evidence="1 2" key="1">
    <citation type="submission" date="2023-07" db="EMBL/GenBank/DDBJ databases">
        <title>Sorghum-associated microbial communities from plants grown in Nebraska, USA.</title>
        <authorList>
            <person name="Schachtman D."/>
        </authorList>
    </citation>
    <scope>NUCLEOTIDE SEQUENCE [LARGE SCALE GENOMIC DNA]</scope>
    <source>
        <strain evidence="1 2">BE187</strain>
    </source>
</reference>
<gene>
    <name evidence="1" type="ORF">J2X04_001509</name>
</gene>
<dbReference type="RefSeq" id="WP_310053353.1">
    <property type="nucleotide sequence ID" value="NZ_JAVDVW010000001.1"/>
</dbReference>
<dbReference type="Proteomes" id="UP001267878">
    <property type="component" value="Unassembled WGS sequence"/>
</dbReference>
<name>A0ABU1VNU6_9GAMM</name>
<protein>
    <submittedName>
        <fullName evidence="1">Uncharacterized protein</fullName>
    </submittedName>
</protein>